<dbReference type="Proteomes" id="UP000039865">
    <property type="component" value="Unassembled WGS sequence"/>
</dbReference>
<gene>
    <name evidence="1" type="primary">Contig16703.g17799</name>
    <name evidence="1" type="ORF">STYLEM_19599</name>
</gene>
<dbReference type="AlphaFoldDB" id="A0A078B8D6"/>
<protein>
    <submittedName>
        <fullName evidence="1">Uncharacterized protein</fullName>
    </submittedName>
</protein>
<accession>A0A078B8D6</accession>
<dbReference type="EMBL" id="CCKQ01018489">
    <property type="protein sequence ID" value="CDW90456.1"/>
    <property type="molecule type" value="Genomic_DNA"/>
</dbReference>
<evidence type="ECO:0000313" key="1">
    <source>
        <dbReference type="EMBL" id="CDW90456.1"/>
    </source>
</evidence>
<evidence type="ECO:0000313" key="2">
    <source>
        <dbReference type="Proteomes" id="UP000039865"/>
    </source>
</evidence>
<proteinExistence type="predicted"/>
<sequence length="62" mass="7002">MVVTVINLLQRVPHLNQQKPLLRKDHLRVITVAIVDQISHHPLLAIIITDQINLLLAVDQVA</sequence>
<reference evidence="1 2" key="1">
    <citation type="submission" date="2014-06" db="EMBL/GenBank/DDBJ databases">
        <authorList>
            <person name="Swart Estienne"/>
        </authorList>
    </citation>
    <scope>NUCLEOTIDE SEQUENCE [LARGE SCALE GENOMIC DNA]</scope>
    <source>
        <strain evidence="1 2">130c</strain>
    </source>
</reference>
<dbReference type="InParanoid" id="A0A078B8D6"/>
<organism evidence="1 2">
    <name type="scientific">Stylonychia lemnae</name>
    <name type="common">Ciliate</name>
    <dbReference type="NCBI Taxonomy" id="5949"/>
    <lineage>
        <taxon>Eukaryota</taxon>
        <taxon>Sar</taxon>
        <taxon>Alveolata</taxon>
        <taxon>Ciliophora</taxon>
        <taxon>Intramacronucleata</taxon>
        <taxon>Spirotrichea</taxon>
        <taxon>Stichotrichia</taxon>
        <taxon>Sporadotrichida</taxon>
        <taxon>Oxytrichidae</taxon>
        <taxon>Stylonychinae</taxon>
        <taxon>Stylonychia</taxon>
    </lineage>
</organism>
<name>A0A078B8D6_STYLE</name>
<keyword evidence="2" id="KW-1185">Reference proteome</keyword>